<reference evidence="14" key="1">
    <citation type="journal article" date="2014" name="Int. J. Syst. Evol. Microbiol.">
        <title>Complete genome sequence of Corynebacterium casei LMG S-19264T (=DSM 44701T), isolated from a smear-ripened cheese.</title>
        <authorList>
            <consortium name="US DOE Joint Genome Institute (JGI-PGF)"/>
            <person name="Walter F."/>
            <person name="Albersmeier A."/>
            <person name="Kalinowski J."/>
            <person name="Ruckert C."/>
        </authorList>
    </citation>
    <scope>NUCLEOTIDE SEQUENCE</scope>
    <source>
        <strain evidence="14">CGMCC 1.6333</strain>
    </source>
</reference>
<feature type="binding site" evidence="12">
    <location>
        <begin position="237"/>
        <end position="238"/>
    </location>
    <ligand>
        <name>ATP</name>
        <dbReference type="ChEBI" id="CHEBI:30616"/>
    </ligand>
</feature>
<keyword evidence="12" id="KW-0963">Cytoplasm</keyword>
<comment type="cofactor">
    <cofactor evidence="12">
        <name>Mg(2+)</name>
        <dbReference type="ChEBI" id="CHEBI:18420"/>
    </cofactor>
    <text evidence="12">Requires a divalent cation, most likely magnesium in vivo, as an electrophilic catalyst to aid phosphoryl group transfer. It is the chelate of the metal and the nucleotide that is the actual substrate.</text>
</comment>
<comment type="pathway">
    <text evidence="12">Carbohydrate metabolism; D-ribose degradation; D-ribose 5-phosphate from beta-D-ribopyranose: step 2/2.</text>
</comment>
<comment type="caution">
    <text evidence="12">Lacks conserved residue(s) required for the propagation of feature annotation.</text>
</comment>
<dbReference type="HAMAP" id="MF_01987">
    <property type="entry name" value="Ribokinase"/>
    <property type="match status" value="1"/>
</dbReference>
<feature type="binding site" evidence="12">
    <location>
        <position position="273"/>
    </location>
    <ligand>
        <name>K(+)</name>
        <dbReference type="ChEBI" id="CHEBI:29103"/>
    </ligand>
</feature>
<feature type="binding site" evidence="12">
    <location>
        <position position="232"/>
    </location>
    <ligand>
        <name>K(+)</name>
        <dbReference type="ChEBI" id="CHEBI:29103"/>
    </ligand>
</feature>
<keyword evidence="6 12" id="KW-0547">Nucleotide-binding</keyword>
<comment type="similarity">
    <text evidence="12">Belongs to the carbohydrate kinase PfkB family. Ribokinase subfamily.</text>
</comment>
<evidence type="ECO:0000256" key="2">
    <source>
        <dbReference type="ARBA" id="ARBA00012035"/>
    </source>
</evidence>
<gene>
    <name evidence="12 14" type="primary">rbsK</name>
    <name evidence="14" type="ORF">GCM10011351_30500</name>
</gene>
<dbReference type="PRINTS" id="PR00990">
    <property type="entry name" value="RIBOKINASE"/>
</dbReference>
<dbReference type="EMBL" id="BMLG01000029">
    <property type="protein sequence ID" value="GGM42355.1"/>
    <property type="molecule type" value="Genomic_DNA"/>
</dbReference>
<dbReference type="InterPro" id="IPR029056">
    <property type="entry name" value="Ribokinase-like"/>
</dbReference>
<evidence type="ECO:0000259" key="13">
    <source>
        <dbReference type="Pfam" id="PF00294"/>
    </source>
</evidence>
<feature type="binding site" evidence="12">
    <location>
        <position position="141"/>
    </location>
    <ligand>
        <name>substrate</name>
    </ligand>
</feature>
<feature type="domain" description="Carbohydrate kinase PfkB" evidence="13">
    <location>
        <begin position="4"/>
        <end position="280"/>
    </location>
</feature>
<comment type="activity regulation">
    <text evidence="12">Activated by a monovalent cation that binds near, but not in, the active site. The most likely occupant of the site in vivo is potassium. Ion binding induces a conformational change that may alter substrate affinity.</text>
</comment>
<dbReference type="SUPFAM" id="SSF53613">
    <property type="entry name" value="Ribokinase-like"/>
    <property type="match status" value="1"/>
</dbReference>
<dbReference type="InterPro" id="IPR002139">
    <property type="entry name" value="Ribo/fructo_kinase"/>
</dbReference>
<keyword evidence="7 12" id="KW-0418">Kinase</keyword>
<feature type="binding site" evidence="12">
    <location>
        <position position="234"/>
    </location>
    <ligand>
        <name>K(+)</name>
        <dbReference type="ChEBI" id="CHEBI:29103"/>
    </ligand>
</feature>
<comment type="catalytic activity">
    <reaction evidence="12">
        <text>D-ribose + ATP = D-ribose 5-phosphate + ADP + H(+)</text>
        <dbReference type="Rhea" id="RHEA:13697"/>
        <dbReference type="ChEBI" id="CHEBI:15378"/>
        <dbReference type="ChEBI" id="CHEBI:30616"/>
        <dbReference type="ChEBI" id="CHEBI:47013"/>
        <dbReference type="ChEBI" id="CHEBI:78346"/>
        <dbReference type="ChEBI" id="CHEBI:456216"/>
        <dbReference type="EC" id="2.7.1.15"/>
    </reaction>
</comment>
<evidence type="ECO:0000313" key="15">
    <source>
        <dbReference type="Proteomes" id="UP000618460"/>
    </source>
</evidence>
<evidence type="ECO:0000256" key="11">
    <source>
        <dbReference type="ARBA" id="ARBA00023277"/>
    </source>
</evidence>
<feature type="binding site" evidence="12">
    <location>
        <position position="262"/>
    </location>
    <ligand>
        <name>ATP</name>
        <dbReference type="ChEBI" id="CHEBI:30616"/>
    </ligand>
</feature>
<proteinExistence type="inferred from homology"/>
<comment type="function">
    <text evidence="12">Catalyzes the phosphorylation of ribose at O-5 in a reaction requiring ATP and magnesium. The resulting D-ribose-5-phosphate can then be used either for sythesis of nucleotides, histidine, and tryptophan, or as a component of the pentose phosphate pathway.</text>
</comment>
<comment type="similarity">
    <text evidence="1">Belongs to the carbohydrate kinase pfkB family.</text>
</comment>
<comment type="caution">
    <text evidence="14">The sequence shown here is derived from an EMBL/GenBank/DDBJ whole genome shotgun (WGS) entry which is preliminary data.</text>
</comment>
<reference evidence="14" key="2">
    <citation type="submission" date="2020-09" db="EMBL/GenBank/DDBJ databases">
        <authorList>
            <person name="Sun Q."/>
            <person name="Zhou Y."/>
        </authorList>
    </citation>
    <scope>NUCLEOTIDE SEQUENCE</scope>
    <source>
        <strain evidence="14">CGMCC 1.6333</strain>
    </source>
</reference>
<feature type="binding site" evidence="12">
    <location>
        <position position="268"/>
    </location>
    <ligand>
        <name>K(+)</name>
        <dbReference type="ChEBI" id="CHEBI:29103"/>
    </ligand>
</feature>
<dbReference type="CDD" id="cd01174">
    <property type="entry name" value="ribokinase"/>
    <property type="match status" value="1"/>
</dbReference>
<keyword evidence="4 12" id="KW-0808">Transferase</keyword>
<dbReference type="InterPro" id="IPR011877">
    <property type="entry name" value="Ribokinase"/>
</dbReference>
<evidence type="ECO:0000256" key="8">
    <source>
        <dbReference type="ARBA" id="ARBA00022840"/>
    </source>
</evidence>
<evidence type="ECO:0000256" key="10">
    <source>
        <dbReference type="ARBA" id="ARBA00022958"/>
    </source>
</evidence>
<sequence length="294" mass="31182">MDKPKVTVIGSINMDMVTTTSRIPVKGETLIGEGFKMVPGGKGANQAVAAARLGVDVNFIGRVGNDHFGEILIEQLIKQGVTLTGVEPVIAESSGVATILLAEHDNRIMVTPGANNHVTPEYVARYTSIIKQSDIVLLQLEIPLQTIEYVADYCKREGIPVILNPAPAQLLSDSLLRNVSFVTPNETEALAITENIKEHEDKMIVTLGEAGVRYKLDQKEVTVPGFPVAPVDTTGAGDTFNGALAVALARGEEIKQAISYANAAAALSVLHFGAQGGMPDAAAVANFLNERKKG</sequence>
<keyword evidence="8 12" id="KW-0067">ATP-binding</keyword>
<dbReference type="EC" id="2.7.1.15" evidence="2 12"/>
<protein>
    <recommendedName>
        <fullName evidence="3 12">Ribokinase</fullName>
        <shortName evidence="12">RK</shortName>
        <ecNumber evidence="2 12">2.7.1.15</ecNumber>
    </recommendedName>
</protein>
<dbReference type="Pfam" id="PF00294">
    <property type="entry name" value="PfkB"/>
    <property type="match status" value="1"/>
</dbReference>
<evidence type="ECO:0000256" key="1">
    <source>
        <dbReference type="ARBA" id="ARBA00005380"/>
    </source>
</evidence>
<evidence type="ECO:0000313" key="14">
    <source>
        <dbReference type="EMBL" id="GGM42355.1"/>
    </source>
</evidence>
<evidence type="ECO:0000256" key="3">
    <source>
        <dbReference type="ARBA" id="ARBA00016943"/>
    </source>
</evidence>
<evidence type="ECO:0000256" key="6">
    <source>
        <dbReference type="ARBA" id="ARBA00022741"/>
    </source>
</evidence>
<dbReference type="GO" id="GO:0005524">
    <property type="term" value="F:ATP binding"/>
    <property type="evidence" value="ECO:0007669"/>
    <property type="project" value="UniProtKB-UniRule"/>
</dbReference>
<comment type="subcellular location">
    <subcellularLocation>
        <location evidence="12">Cytoplasm</location>
    </subcellularLocation>
</comment>
<dbReference type="GO" id="GO:0004747">
    <property type="term" value="F:ribokinase activity"/>
    <property type="evidence" value="ECO:0007669"/>
    <property type="project" value="UniProtKB-UniRule"/>
</dbReference>
<dbReference type="PROSITE" id="PS00584">
    <property type="entry name" value="PFKB_KINASES_2"/>
    <property type="match status" value="1"/>
</dbReference>
<keyword evidence="15" id="KW-1185">Reference proteome</keyword>
<dbReference type="AlphaFoldDB" id="A0A917TY86"/>
<dbReference type="Proteomes" id="UP000618460">
    <property type="component" value="Unassembled WGS sequence"/>
</dbReference>
<feature type="binding site" evidence="12">
    <location>
        <position position="185"/>
    </location>
    <ligand>
        <name>ATP</name>
        <dbReference type="ChEBI" id="CHEBI:30616"/>
    </ligand>
</feature>
<dbReference type="PANTHER" id="PTHR10584">
    <property type="entry name" value="SUGAR KINASE"/>
    <property type="match status" value="1"/>
</dbReference>
<feature type="active site" description="Proton acceptor" evidence="12">
    <location>
        <position position="238"/>
    </location>
</feature>
<dbReference type="NCBIfam" id="TIGR02152">
    <property type="entry name" value="D_ribokin_bact"/>
    <property type="match status" value="1"/>
</dbReference>
<accession>A0A917TY86</accession>
<keyword evidence="5 12" id="KW-0479">Metal-binding</keyword>
<feature type="binding site" evidence="12">
    <location>
        <position position="271"/>
    </location>
    <ligand>
        <name>K(+)</name>
        <dbReference type="ChEBI" id="CHEBI:29103"/>
    </ligand>
</feature>
<evidence type="ECO:0000256" key="9">
    <source>
        <dbReference type="ARBA" id="ARBA00022842"/>
    </source>
</evidence>
<dbReference type="OrthoDB" id="9775849at2"/>
<dbReference type="PANTHER" id="PTHR10584:SF166">
    <property type="entry name" value="RIBOKINASE"/>
    <property type="match status" value="1"/>
</dbReference>
<feature type="binding site" evidence="12">
    <location>
        <begin position="13"/>
        <end position="15"/>
    </location>
    <ligand>
        <name>substrate</name>
    </ligand>
</feature>
<feature type="binding site" evidence="12">
    <location>
        <begin position="41"/>
        <end position="45"/>
    </location>
    <ligand>
        <name>substrate</name>
    </ligand>
</feature>
<dbReference type="GO" id="GO:0046872">
    <property type="term" value="F:metal ion binding"/>
    <property type="evidence" value="ECO:0007669"/>
    <property type="project" value="UniProtKB-KW"/>
</dbReference>
<evidence type="ECO:0000256" key="4">
    <source>
        <dbReference type="ARBA" id="ARBA00022679"/>
    </source>
</evidence>
<dbReference type="RefSeq" id="WP_117157077.1">
    <property type="nucleotide sequence ID" value="NZ_BMLG01000029.1"/>
</dbReference>
<keyword evidence="11 12" id="KW-0119">Carbohydrate metabolism</keyword>
<keyword evidence="9 12" id="KW-0460">Magnesium</keyword>
<evidence type="ECO:0000256" key="5">
    <source>
        <dbReference type="ARBA" id="ARBA00022723"/>
    </source>
</evidence>
<feature type="binding site" evidence="12">
    <location>
        <begin position="206"/>
        <end position="211"/>
    </location>
    <ligand>
        <name>ATP</name>
        <dbReference type="ChEBI" id="CHEBI:30616"/>
    </ligand>
</feature>
<dbReference type="Gene3D" id="3.40.1190.20">
    <property type="match status" value="1"/>
</dbReference>
<organism evidence="14 15">
    <name type="scientific">Paraliobacillus quinghaiensis</name>
    <dbReference type="NCBI Taxonomy" id="470815"/>
    <lineage>
        <taxon>Bacteria</taxon>
        <taxon>Bacillati</taxon>
        <taxon>Bacillota</taxon>
        <taxon>Bacilli</taxon>
        <taxon>Bacillales</taxon>
        <taxon>Bacillaceae</taxon>
        <taxon>Paraliobacillus</taxon>
    </lineage>
</organism>
<feature type="binding site" evidence="12">
    <location>
        <position position="238"/>
    </location>
    <ligand>
        <name>substrate</name>
    </ligand>
</feature>
<dbReference type="GO" id="GO:0019303">
    <property type="term" value="P:D-ribose catabolic process"/>
    <property type="evidence" value="ECO:0007669"/>
    <property type="project" value="UniProtKB-UniRule"/>
</dbReference>
<evidence type="ECO:0000256" key="12">
    <source>
        <dbReference type="HAMAP-Rule" id="MF_01987"/>
    </source>
</evidence>
<dbReference type="InterPro" id="IPR011611">
    <property type="entry name" value="PfkB_dom"/>
</dbReference>
<name>A0A917TY86_9BACI</name>
<evidence type="ECO:0000256" key="7">
    <source>
        <dbReference type="ARBA" id="ARBA00022777"/>
    </source>
</evidence>
<dbReference type="GO" id="GO:0005829">
    <property type="term" value="C:cytosol"/>
    <property type="evidence" value="ECO:0007669"/>
    <property type="project" value="TreeGrafter"/>
</dbReference>
<keyword evidence="10 12" id="KW-0630">Potassium</keyword>
<comment type="subunit">
    <text evidence="12">Homodimer.</text>
</comment>
<dbReference type="InterPro" id="IPR002173">
    <property type="entry name" value="Carboh/pur_kinase_PfkB_CS"/>
</dbReference>